<sequence length="174" mass="17589">MIAGGLALAGCSSKTDTDVDTTPSTDRAAADSLPSGFPSDVPVVNGDVQGDYFAGANGSGVWTLNVTGIDSEAFATAEQLLADAGFKTTDPAPTPGPCERRSGFDNTDTTEGDIHYTVGLCGNQTDTGYKLDYDVGVFPAAATTTTTAAEDTAAPTTTAADESEAPTSTVPHGR</sequence>
<reference evidence="2 3" key="1">
    <citation type="submission" date="2016-01" db="EMBL/GenBank/DDBJ databases">
        <title>The new phylogeny of the genus Mycobacterium.</title>
        <authorList>
            <person name="Tarcisio F."/>
            <person name="Conor M."/>
            <person name="Antonella G."/>
            <person name="Elisabetta G."/>
            <person name="Giulia F.S."/>
            <person name="Sara T."/>
            <person name="Anna F."/>
            <person name="Clotilde B."/>
            <person name="Roberto B."/>
            <person name="Veronica D.S."/>
            <person name="Fabio R."/>
            <person name="Monica P."/>
            <person name="Olivier J."/>
            <person name="Enrico T."/>
            <person name="Nicola S."/>
        </authorList>
    </citation>
    <scope>NUCLEOTIDE SEQUENCE [LARGE SCALE GENOMIC DNA]</scope>
    <source>
        <strain evidence="2 3">DSM 44153</strain>
    </source>
</reference>
<evidence type="ECO:0000313" key="2">
    <source>
        <dbReference type="EMBL" id="ORX06982.1"/>
    </source>
</evidence>
<comment type="caution">
    <text evidence="2">The sequence shown here is derived from an EMBL/GenBank/DDBJ whole genome shotgun (WGS) entry which is preliminary data.</text>
</comment>
<evidence type="ECO:0000313" key="3">
    <source>
        <dbReference type="Proteomes" id="UP000193090"/>
    </source>
</evidence>
<gene>
    <name evidence="2" type="ORF">AWC30_05320</name>
</gene>
<feature type="region of interest" description="Disordered" evidence="1">
    <location>
        <begin position="86"/>
        <end position="106"/>
    </location>
</feature>
<dbReference type="Proteomes" id="UP000193090">
    <property type="component" value="Unassembled WGS sequence"/>
</dbReference>
<keyword evidence="3" id="KW-1185">Reference proteome</keyword>
<dbReference type="AlphaFoldDB" id="A0A1X2EN06"/>
<name>A0A1X2EN06_9MYCO</name>
<evidence type="ECO:0000256" key="1">
    <source>
        <dbReference type="SAM" id="MobiDB-lite"/>
    </source>
</evidence>
<dbReference type="EMBL" id="LQPZ01000013">
    <property type="protein sequence ID" value="ORX06982.1"/>
    <property type="molecule type" value="Genomic_DNA"/>
</dbReference>
<dbReference type="STRING" id="1798.AWC30_05320"/>
<feature type="region of interest" description="Disordered" evidence="1">
    <location>
        <begin position="145"/>
        <end position="174"/>
    </location>
</feature>
<organism evidence="2 3">
    <name type="scientific">Mycolicibacillus trivialis</name>
    <dbReference type="NCBI Taxonomy" id="1798"/>
    <lineage>
        <taxon>Bacteria</taxon>
        <taxon>Bacillati</taxon>
        <taxon>Actinomycetota</taxon>
        <taxon>Actinomycetes</taxon>
        <taxon>Mycobacteriales</taxon>
        <taxon>Mycobacteriaceae</taxon>
        <taxon>Mycolicibacillus</taxon>
    </lineage>
</organism>
<protein>
    <submittedName>
        <fullName evidence="2">Uncharacterized protein</fullName>
    </submittedName>
</protein>
<proteinExistence type="predicted"/>
<feature type="region of interest" description="Disordered" evidence="1">
    <location>
        <begin position="12"/>
        <end position="40"/>
    </location>
</feature>
<accession>A0A1X2EN06</accession>